<evidence type="ECO:0000256" key="1">
    <source>
        <dbReference type="SAM" id="MobiDB-lite"/>
    </source>
</evidence>
<sequence>MYIQTRLRKSSILRCCPAASSTVTNHRMGNGHRDLRVISPYKAGGANCHSVTYVPRTLFLQAVWMYDSDSPQLYRNSQYTWYRRKSRNCGFPLCLQPARGIKRQTVKGLRSSVLHPISHQHSHPRPLSYHHNHDDGAYKKSGEGPKVFCFPPASQIPSPKSSLRNLLSEECGRHSRKETNSNGGKAVSPEISLQGTHEEQPFLIPSPRILAEAESDASDALLTMARQPAQQPVSPPASPDPRMRANEPFDEEYDLIARANERDIDSEDSDDAEAGHRTISEVADAMACQGRSIEVGEDENMFLMHGGLRTPERERSLSLSLTSTRLPPQNRRRYSTPVREDSPAIDWDSEPRMPSFLDYMQEYLDRHRRRRVD</sequence>
<feature type="compositionally biased region" description="Basic and acidic residues" evidence="1">
    <location>
        <begin position="131"/>
        <end position="140"/>
    </location>
</feature>
<keyword evidence="3" id="KW-1185">Reference proteome</keyword>
<feature type="region of interest" description="Disordered" evidence="1">
    <location>
        <begin position="225"/>
        <end position="246"/>
    </location>
</feature>
<name>A0AAW0C5P3_9AGAR</name>
<feature type="compositionally biased region" description="Basic residues" evidence="1">
    <location>
        <begin position="118"/>
        <end position="130"/>
    </location>
</feature>
<feature type="region of interest" description="Disordered" evidence="1">
    <location>
        <begin position="117"/>
        <end position="140"/>
    </location>
</feature>
<feature type="region of interest" description="Disordered" evidence="1">
    <location>
        <begin position="327"/>
        <end position="352"/>
    </location>
</feature>
<reference evidence="2 3" key="1">
    <citation type="journal article" date="2024" name="J Genomics">
        <title>Draft genome sequencing and assembly of Favolaschia claudopus CIRM-BRFM 2984 isolated from oak limbs.</title>
        <authorList>
            <person name="Navarro D."/>
            <person name="Drula E."/>
            <person name="Chaduli D."/>
            <person name="Cazenave R."/>
            <person name="Ahrendt S."/>
            <person name="Wang J."/>
            <person name="Lipzen A."/>
            <person name="Daum C."/>
            <person name="Barry K."/>
            <person name="Grigoriev I.V."/>
            <person name="Favel A."/>
            <person name="Rosso M.N."/>
            <person name="Martin F."/>
        </authorList>
    </citation>
    <scope>NUCLEOTIDE SEQUENCE [LARGE SCALE GENOMIC DNA]</scope>
    <source>
        <strain evidence="2 3">CIRM-BRFM 2984</strain>
    </source>
</reference>
<gene>
    <name evidence="2" type="ORF">R3P38DRAFT_2772581</name>
</gene>
<evidence type="ECO:0000313" key="3">
    <source>
        <dbReference type="Proteomes" id="UP001362999"/>
    </source>
</evidence>
<dbReference type="EMBL" id="JAWWNJ010000022">
    <property type="protein sequence ID" value="KAK7033733.1"/>
    <property type="molecule type" value="Genomic_DNA"/>
</dbReference>
<evidence type="ECO:0000313" key="2">
    <source>
        <dbReference type="EMBL" id="KAK7033733.1"/>
    </source>
</evidence>
<comment type="caution">
    <text evidence="2">The sequence shown here is derived from an EMBL/GenBank/DDBJ whole genome shotgun (WGS) entry which is preliminary data.</text>
</comment>
<proteinExistence type="predicted"/>
<protein>
    <submittedName>
        <fullName evidence="2">Uncharacterized protein</fullName>
    </submittedName>
</protein>
<dbReference type="Proteomes" id="UP001362999">
    <property type="component" value="Unassembled WGS sequence"/>
</dbReference>
<accession>A0AAW0C5P3</accession>
<organism evidence="2 3">
    <name type="scientific">Favolaschia claudopus</name>
    <dbReference type="NCBI Taxonomy" id="2862362"/>
    <lineage>
        <taxon>Eukaryota</taxon>
        <taxon>Fungi</taxon>
        <taxon>Dikarya</taxon>
        <taxon>Basidiomycota</taxon>
        <taxon>Agaricomycotina</taxon>
        <taxon>Agaricomycetes</taxon>
        <taxon>Agaricomycetidae</taxon>
        <taxon>Agaricales</taxon>
        <taxon>Marasmiineae</taxon>
        <taxon>Mycenaceae</taxon>
        <taxon>Favolaschia</taxon>
    </lineage>
</organism>
<dbReference type="AlphaFoldDB" id="A0AAW0C5P3"/>